<keyword evidence="3" id="KW-1185">Reference proteome</keyword>
<name>A0A4P9ZEZ7_9ASCO</name>
<dbReference type="EMBL" id="ML004440">
    <property type="protein sequence ID" value="RKP31535.1"/>
    <property type="molecule type" value="Genomic_DNA"/>
</dbReference>
<evidence type="ECO:0000313" key="2">
    <source>
        <dbReference type="EMBL" id="RKP31535.1"/>
    </source>
</evidence>
<evidence type="ECO:0000256" key="1">
    <source>
        <dbReference type="SAM" id="MobiDB-lite"/>
    </source>
</evidence>
<dbReference type="Proteomes" id="UP000268321">
    <property type="component" value="Unassembled WGS sequence"/>
</dbReference>
<accession>A0A4P9ZEZ7</accession>
<organism evidence="2 3">
    <name type="scientific">Metschnikowia bicuspidata</name>
    <dbReference type="NCBI Taxonomy" id="27322"/>
    <lineage>
        <taxon>Eukaryota</taxon>
        <taxon>Fungi</taxon>
        <taxon>Dikarya</taxon>
        <taxon>Ascomycota</taxon>
        <taxon>Saccharomycotina</taxon>
        <taxon>Pichiomycetes</taxon>
        <taxon>Metschnikowiaceae</taxon>
        <taxon>Metschnikowia</taxon>
    </lineage>
</organism>
<sequence>MATSYPYTSDRNWFSRSVSSFFEAQKKNGSSPDLWHQPLAGAAGASNWLKPADTALFDSWLGSPRSYGASSRPNGPRRARSLSDRRVRRPATANVCSQPSTTTYAQMAAARIGVQSAGPATYHTVEGAKTRATRHDSAGAAAGDGAWRQSADASPLRSSRGGLLMDLSLKGRAPQRCFLIEDEEWTAGTHREKARALHNDAEYVRSYVRSVADVARLRPQFSLLQLFHPTGFWSNYRHLEMEVMLFHDDYDFIRQTVADTCGAVAHKVVATHRFLVKAQYCHAEYQHLRETLRHIESTAEQIGTAHHESHMLNVQRSLRVFEDEFQQLLRQTRQLDGMRCVADQNLYGLAQCMHVNALHRTQHSSLLRKFDLFHQRYRGYTALMRQFFRPLYRHFGELKDAFAGDTFCVSALEQFHRALSAAAADNCRAHDAMNQMLGARREMPQILRRVQETVRRKQSVCVMHLVVDGALEESRSRLSWRDRDSRSGSPCKGNRRGSPRRGGDLRGGESPPAGDTPKRASPDLSPRAETPLDVGSVGEQCM</sequence>
<dbReference type="AlphaFoldDB" id="A0A4P9ZEZ7"/>
<feature type="region of interest" description="Disordered" evidence="1">
    <location>
        <begin position="131"/>
        <end position="157"/>
    </location>
</feature>
<protein>
    <submittedName>
        <fullName evidence="2">Uncharacterized protein</fullName>
    </submittedName>
</protein>
<gene>
    <name evidence="2" type="ORF">METBISCDRAFT_26481</name>
</gene>
<reference evidence="3" key="1">
    <citation type="journal article" date="2018" name="Nat. Microbiol.">
        <title>Leveraging single-cell genomics to expand the fungal tree of life.</title>
        <authorList>
            <person name="Ahrendt S.R."/>
            <person name="Quandt C.A."/>
            <person name="Ciobanu D."/>
            <person name="Clum A."/>
            <person name="Salamov A."/>
            <person name="Andreopoulos B."/>
            <person name="Cheng J.F."/>
            <person name="Woyke T."/>
            <person name="Pelin A."/>
            <person name="Henrissat B."/>
            <person name="Reynolds N.K."/>
            <person name="Benny G.L."/>
            <person name="Smith M.E."/>
            <person name="James T.Y."/>
            <person name="Grigoriev I.V."/>
        </authorList>
    </citation>
    <scope>NUCLEOTIDE SEQUENCE [LARGE SCALE GENOMIC DNA]</scope>
    <source>
        <strain evidence="3">Baker2002</strain>
    </source>
</reference>
<feature type="region of interest" description="Disordered" evidence="1">
    <location>
        <begin position="66"/>
        <end position="99"/>
    </location>
</feature>
<feature type="region of interest" description="Disordered" evidence="1">
    <location>
        <begin position="477"/>
        <end position="542"/>
    </location>
</feature>
<feature type="compositionally biased region" description="Basic and acidic residues" evidence="1">
    <location>
        <begin position="477"/>
        <end position="486"/>
    </location>
</feature>
<proteinExistence type="predicted"/>
<evidence type="ECO:0000313" key="3">
    <source>
        <dbReference type="Proteomes" id="UP000268321"/>
    </source>
</evidence>